<dbReference type="InterPro" id="IPR002130">
    <property type="entry name" value="Cyclophilin-type_PPIase_dom"/>
</dbReference>
<gene>
    <name evidence="3" type="ORF">H7F53_12400</name>
</gene>
<dbReference type="EMBL" id="JACLAX010000012">
    <property type="protein sequence ID" value="MBC2669948.1"/>
    <property type="molecule type" value="Genomic_DNA"/>
</dbReference>
<dbReference type="GO" id="GO:0003755">
    <property type="term" value="F:peptidyl-prolyl cis-trans isomerase activity"/>
    <property type="evidence" value="ECO:0007669"/>
    <property type="project" value="InterPro"/>
</dbReference>
<organism evidence="3 4">
    <name type="scientific">Novosphingobium piscinae</name>
    <dbReference type="NCBI Taxonomy" id="1507448"/>
    <lineage>
        <taxon>Bacteria</taxon>
        <taxon>Pseudomonadati</taxon>
        <taxon>Pseudomonadota</taxon>
        <taxon>Alphaproteobacteria</taxon>
        <taxon>Sphingomonadales</taxon>
        <taxon>Sphingomonadaceae</taxon>
        <taxon>Novosphingobium</taxon>
    </lineage>
</organism>
<dbReference type="AlphaFoldDB" id="A0A7X1FZN7"/>
<keyword evidence="1" id="KW-0732">Signal</keyword>
<evidence type="ECO:0000313" key="3">
    <source>
        <dbReference type="EMBL" id="MBC2669948.1"/>
    </source>
</evidence>
<evidence type="ECO:0000259" key="2">
    <source>
        <dbReference type="Pfam" id="PF00160"/>
    </source>
</evidence>
<proteinExistence type="predicted"/>
<keyword evidence="3" id="KW-0413">Isomerase</keyword>
<evidence type="ECO:0000313" key="4">
    <source>
        <dbReference type="Proteomes" id="UP000551327"/>
    </source>
</evidence>
<dbReference type="SUPFAM" id="SSF50891">
    <property type="entry name" value="Cyclophilin-like"/>
    <property type="match status" value="1"/>
</dbReference>
<dbReference type="InterPro" id="IPR029000">
    <property type="entry name" value="Cyclophilin-like_dom_sf"/>
</dbReference>
<evidence type="ECO:0000256" key="1">
    <source>
        <dbReference type="SAM" id="SignalP"/>
    </source>
</evidence>
<reference evidence="3 4" key="1">
    <citation type="submission" date="2020-08" db="EMBL/GenBank/DDBJ databases">
        <title>The genome sequence of type strain Novosphingobium piscinae KCTC 42194.</title>
        <authorList>
            <person name="Liu Y."/>
        </authorList>
    </citation>
    <scope>NUCLEOTIDE SEQUENCE [LARGE SCALE GENOMIC DNA]</scope>
    <source>
        <strain evidence="3 4">KCTC 42194</strain>
    </source>
</reference>
<dbReference type="RefSeq" id="WP_185679814.1">
    <property type="nucleotide sequence ID" value="NZ_JACLAX010000012.1"/>
</dbReference>
<keyword evidence="4" id="KW-1185">Reference proteome</keyword>
<comment type="caution">
    <text evidence="3">The sequence shown here is derived from an EMBL/GenBank/DDBJ whole genome shotgun (WGS) entry which is preliminary data.</text>
</comment>
<accession>A0A7X1FZN7</accession>
<dbReference type="Pfam" id="PF00160">
    <property type="entry name" value="Pro_isomerase"/>
    <property type="match status" value="1"/>
</dbReference>
<protein>
    <submittedName>
        <fullName evidence="3">Peptidylprolyl isomerase</fullName>
    </submittedName>
</protein>
<name>A0A7X1FZN7_9SPHN</name>
<feature type="domain" description="PPIase cyclophilin-type" evidence="2">
    <location>
        <begin position="97"/>
        <end position="282"/>
    </location>
</feature>
<sequence length="359" mass="37824">MPTPPRRTARSAPLPAPVLRAAALLVAAAAPAQAATPVPTPAEIVAAAPADDWAAIAADDLLVMDLAPDAAGQDRPGRPRRVVIQLLPEPFARPWIANLRQLATAGWWDGLSVNRVQDNYVVQWGDAEAEDKAKARPLPAGLSPTTEQDYAARWAPGLVPWALTPMGQTAPEVPPPSPAAPAAITAPVRDAYAAAFGFRGGFPVALGYPEGPPKAWKTVAPVQAWPIHCYGTVGVGRNMPPDAGTGAELYAVIGTPPRHLDRNIAVVGRVIEGIEHLSSLPRGTGPLGFYQSAAERTAIRTIRLGSAVPDLPRYQALSTAAASFARYVEARANRRDTFFVKPAGGVDICNLPVPVRRAP</sequence>
<feature type="chain" id="PRO_5030658301" evidence="1">
    <location>
        <begin position="35"/>
        <end position="359"/>
    </location>
</feature>
<feature type="signal peptide" evidence="1">
    <location>
        <begin position="1"/>
        <end position="34"/>
    </location>
</feature>
<dbReference type="Gene3D" id="2.40.100.10">
    <property type="entry name" value="Cyclophilin-like"/>
    <property type="match status" value="2"/>
</dbReference>
<dbReference type="Proteomes" id="UP000551327">
    <property type="component" value="Unassembled WGS sequence"/>
</dbReference>